<comment type="caution">
    <text evidence="1">The sequence shown here is derived from an EMBL/GenBank/DDBJ whole genome shotgun (WGS) entry which is preliminary data.</text>
</comment>
<sequence length="95" mass="10491">MLPHRPQDIPLQQCPHISLTHPHASTPLPLNMLMLPLHPQDIPSPLLTAPPTCLILCATYHPHAHIVSPTLPSHWPNPQHHLPSLCSCATLKICL</sequence>
<gene>
    <name evidence="1" type="ORF">O181_111226</name>
</gene>
<dbReference type="AlphaFoldDB" id="A0A9Q3K0P4"/>
<dbReference type="EMBL" id="AVOT02088306">
    <property type="protein sequence ID" value="MBW0571511.1"/>
    <property type="molecule type" value="Genomic_DNA"/>
</dbReference>
<organism evidence="1 2">
    <name type="scientific">Austropuccinia psidii MF-1</name>
    <dbReference type="NCBI Taxonomy" id="1389203"/>
    <lineage>
        <taxon>Eukaryota</taxon>
        <taxon>Fungi</taxon>
        <taxon>Dikarya</taxon>
        <taxon>Basidiomycota</taxon>
        <taxon>Pucciniomycotina</taxon>
        <taxon>Pucciniomycetes</taxon>
        <taxon>Pucciniales</taxon>
        <taxon>Sphaerophragmiaceae</taxon>
        <taxon>Austropuccinia</taxon>
    </lineage>
</organism>
<proteinExistence type="predicted"/>
<reference evidence="1" key="1">
    <citation type="submission" date="2021-03" db="EMBL/GenBank/DDBJ databases">
        <title>Draft genome sequence of rust myrtle Austropuccinia psidii MF-1, a brazilian biotype.</title>
        <authorList>
            <person name="Quecine M.C."/>
            <person name="Pachon D.M.R."/>
            <person name="Bonatelli M.L."/>
            <person name="Correr F.H."/>
            <person name="Franceschini L.M."/>
            <person name="Leite T.F."/>
            <person name="Margarido G.R.A."/>
            <person name="Almeida C.A."/>
            <person name="Ferrarezi J.A."/>
            <person name="Labate C.A."/>
        </authorList>
    </citation>
    <scope>NUCLEOTIDE SEQUENCE</scope>
    <source>
        <strain evidence="1">MF-1</strain>
    </source>
</reference>
<accession>A0A9Q3K0P4</accession>
<dbReference type="Proteomes" id="UP000765509">
    <property type="component" value="Unassembled WGS sequence"/>
</dbReference>
<name>A0A9Q3K0P4_9BASI</name>
<keyword evidence="2" id="KW-1185">Reference proteome</keyword>
<evidence type="ECO:0000313" key="2">
    <source>
        <dbReference type="Proteomes" id="UP000765509"/>
    </source>
</evidence>
<evidence type="ECO:0000313" key="1">
    <source>
        <dbReference type="EMBL" id="MBW0571511.1"/>
    </source>
</evidence>
<protein>
    <submittedName>
        <fullName evidence="1">Uncharacterized protein</fullName>
    </submittedName>
</protein>